<dbReference type="Proteomes" id="UP000823896">
    <property type="component" value="Unassembled WGS sequence"/>
</dbReference>
<reference evidence="2" key="1">
    <citation type="journal article" date="2021" name="PeerJ">
        <title>Extensive microbial diversity within the chicken gut microbiome revealed by metagenomics and culture.</title>
        <authorList>
            <person name="Gilroy R."/>
            <person name="Ravi A."/>
            <person name="Getino M."/>
            <person name="Pursley I."/>
            <person name="Horton D.L."/>
            <person name="Alikhan N.F."/>
            <person name="Baker D."/>
            <person name="Gharbi K."/>
            <person name="Hall N."/>
            <person name="Watson M."/>
            <person name="Adriaenssens E.M."/>
            <person name="Foster-Nyarko E."/>
            <person name="Jarju S."/>
            <person name="Secka A."/>
            <person name="Antonio M."/>
            <person name="Oren A."/>
            <person name="Chaudhuri R.R."/>
            <person name="La Ragione R."/>
            <person name="Hildebrand F."/>
            <person name="Pallen M.J."/>
        </authorList>
    </citation>
    <scope>NUCLEOTIDE SEQUENCE</scope>
    <source>
        <strain evidence="2">CHK187-11901</strain>
    </source>
</reference>
<evidence type="ECO:0000256" key="1">
    <source>
        <dbReference type="SAM" id="Phobius"/>
    </source>
</evidence>
<accession>A0A9D2SUI8</accession>
<keyword evidence="1" id="KW-0812">Transmembrane</keyword>
<evidence type="ECO:0000313" key="3">
    <source>
        <dbReference type="Proteomes" id="UP000823896"/>
    </source>
</evidence>
<reference evidence="2" key="2">
    <citation type="submission" date="2021-04" db="EMBL/GenBank/DDBJ databases">
        <authorList>
            <person name="Gilroy R."/>
        </authorList>
    </citation>
    <scope>NUCLEOTIDE SEQUENCE</scope>
    <source>
        <strain evidence="2">CHK187-11901</strain>
    </source>
</reference>
<comment type="caution">
    <text evidence="2">The sequence shown here is derived from an EMBL/GenBank/DDBJ whole genome shotgun (WGS) entry which is preliminary data.</text>
</comment>
<keyword evidence="1" id="KW-1133">Transmembrane helix</keyword>
<proteinExistence type="predicted"/>
<dbReference type="AlphaFoldDB" id="A0A9D2SUI8"/>
<sequence>MRQRAGMICCVAGLVLLLGPDMDGREVLAKAYMLLRQYWPLLLVLLGLFLLRPKGKRRRGQHP</sequence>
<evidence type="ECO:0000313" key="2">
    <source>
        <dbReference type="EMBL" id="HJC36253.1"/>
    </source>
</evidence>
<name>A0A9D2SUI8_9FIRM</name>
<gene>
    <name evidence="2" type="ORF">H9702_03895</name>
</gene>
<evidence type="ECO:0008006" key="4">
    <source>
        <dbReference type="Google" id="ProtNLM"/>
    </source>
</evidence>
<dbReference type="EMBL" id="DWWM01000023">
    <property type="protein sequence ID" value="HJC36253.1"/>
    <property type="molecule type" value="Genomic_DNA"/>
</dbReference>
<organism evidence="2 3">
    <name type="scientific">Candidatus Merdibacter merdavium</name>
    <dbReference type="NCBI Taxonomy" id="2838692"/>
    <lineage>
        <taxon>Bacteria</taxon>
        <taxon>Bacillati</taxon>
        <taxon>Bacillota</taxon>
        <taxon>Erysipelotrichia</taxon>
        <taxon>Erysipelotrichales</taxon>
        <taxon>Erysipelotrichaceae</taxon>
        <taxon>Merdibacter</taxon>
    </lineage>
</organism>
<keyword evidence="1" id="KW-0472">Membrane</keyword>
<protein>
    <recommendedName>
        <fullName evidence="4">DUF5668 domain-containing protein</fullName>
    </recommendedName>
</protein>
<feature type="transmembrane region" description="Helical" evidence="1">
    <location>
        <begin position="34"/>
        <end position="51"/>
    </location>
</feature>